<evidence type="ECO:0000313" key="2">
    <source>
        <dbReference type="Proteomes" id="UP000252519"/>
    </source>
</evidence>
<dbReference type="AlphaFoldDB" id="A0A368EX00"/>
<reference evidence="1 2" key="1">
    <citation type="submission" date="2014-10" db="EMBL/GenBank/DDBJ databases">
        <title>Draft genome of the hookworm Ancylostoma caninum.</title>
        <authorList>
            <person name="Mitreva M."/>
        </authorList>
    </citation>
    <scope>NUCLEOTIDE SEQUENCE [LARGE SCALE GENOMIC DNA]</scope>
    <source>
        <strain evidence="1 2">Baltimore</strain>
    </source>
</reference>
<feature type="non-terminal residue" evidence="1">
    <location>
        <position position="1"/>
    </location>
</feature>
<gene>
    <name evidence="1" type="ORF">ANCCAN_30024</name>
</gene>
<evidence type="ECO:0000313" key="1">
    <source>
        <dbReference type="EMBL" id="RCN24284.1"/>
    </source>
</evidence>
<dbReference type="Proteomes" id="UP000252519">
    <property type="component" value="Unassembled WGS sequence"/>
</dbReference>
<feature type="non-terminal residue" evidence="1">
    <location>
        <position position="78"/>
    </location>
</feature>
<proteinExistence type="predicted"/>
<keyword evidence="2" id="KW-1185">Reference proteome</keyword>
<accession>A0A368EX00</accession>
<comment type="caution">
    <text evidence="1">The sequence shown here is derived from an EMBL/GenBank/DDBJ whole genome shotgun (WGS) entry which is preliminary data.</text>
</comment>
<dbReference type="EMBL" id="JOJR01021353">
    <property type="protein sequence ID" value="RCN24284.1"/>
    <property type="molecule type" value="Genomic_DNA"/>
</dbReference>
<organism evidence="1 2">
    <name type="scientific">Ancylostoma caninum</name>
    <name type="common">Dog hookworm</name>
    <dbReference type="NCBI Taxonomy" id="29170"/>
    <lineage>
        <taxon>Eukaryota</taxon>
        <taxon>Metazoa</taxon>
        <taxon>Ecdysozoa</taxon>
        <taxon>Nematoda</taxon>
        <taxon>Chromadorea</taxon>
        <taxon>Rhabditida</taxon>
        <taxon>Rhabditina</taxon>
        <taxon>Rhabditomorpha</taxon>
        <taxon>Strongyloidea</taxon>
        <taxon>Ancylostomatidae</taxon>
        <taxon>Ancylostomatinae</taxon>
        <taxon>Ancylostoma</taxon>
    </lineage>
</organism>
<protein>
    <submittedName>
        <fullName evidence="1">Uncharacterized protein</fullName>
    </submittedName>
</protein>
<sequence>RIDISPPAPNRAVTNTVYAAPPPKASSPYVLQQQQPNYVVAAAPAPRYIPAQGTAASGVANGYQLQTINSLPVAQQPV</sequence>
<name>A0A368EX00_ANCCA</name>